<keyword evidence="3 13" id="KW-0138">CF(0)</keyword>
<comment type="subunit">
    <text evidence="13">F-type ATPases have 2 components, F(1) - the catalytic core - and F(0) - the membrane proton channel. F(1) has five subunits: alpha(3), beta(3), gamma(1), delta(1), epsilon(1). F(0) has three main subunits: a(1), b(2) and c(10-14). The alpha and beta chains form an alternating ring which encloses part of the gamma chain. F(1) is attached to F(0) by a central stalk formed by the gamma and epsilon chains, while a peripheral stalk is formed by the delta and b chains.</text>
</comment>
<dbReference type="AlphaFoldDB" id="A0A844Y8H7"/>
<dbReference type="Pfam" id="PF00430">
    <property type="entry name" value="ATP-synt_B"/>
    <property type="match status" value="1"/>
</dbReference>
<dbReference type="PANTHER" id="PTHR33445:SF1">
    <property type="entry name" value="ATP SYNTHASE SUBUNIT B"/>
    <property type="match status" value="1"/>
</dbReference>
<keyword evidence="9 13" id="KW-0066">ATP synthesis</keyword>
<feature type="transmembrane region" description="Helical" evidence="13">
    <location>
        <begin position="15"/>
        <end position="34"/>
    </location>
</feature>
<evidence type="ECO:0000313" key="16">
    <source>
        <dbReference type="EMBL" id="MXO53759.1"/>
    </source>
</evidence>
<evidence type="ECO:0000256" key="5">
    <source>
        <dbReference type="ARBA" id="ARBA00022781"/>
    </source>
</evidence>
<keyword evidence="7 13" id="KW-0406">Ion transport</keyword>
<dbReference type="RefSeq" id="WP_160660577.1">
    <property type="nucleotide sequence ID" value="NZ_BAABDV010000001.1"/>
</dbReference>
<dbReference type="GO" id="GO:0005886">
    <property type="term" value="C:plasma membrane"/>
    <property type="evidence" value="ECO:0007669"/>
    <property type="project" value="UniProtKB-SubCell"/>
</dbReference>
<dbReference type="Proteomes" id="UP000430272">
    <property type="component" value="Unassembled WGS sequence"/>
</dbReference>
<dbReference type="EMBL" id="WTYD01000001">
    <property type="protein sequence ID" value="MXO53759.1"/>
    <property type="molecule type" value="Genomic_DNA"/>
</dbReference>
<comment type="similarity">
    <text evidence="1 13 14">Belongs to the ATPase B chain family.</text>
</comment>
<evidence type="ECO:0000256" key="2">
    <source>
        <dbReference type="ARBA" id="ARBA00022448"/>
    </source>
</evidence>
<evidence type="ECO:0000256" key="7">
    <source>
        <dbReference type="ARBA" id="ARBA00023065"/>
    </source>
</evidence>
<keyword evidence="4 13" id="KW-0812">Transmembrane</keyword>
<keyword evidence="15" id="KW-0175">Coiled coil</keyword>
<proteinExistence type="inferred from homology"/>
<dbReference type="PANTHER" id="PTHR33445">
    <property type="entry name" value="ATP SYNTHASE SUBUNIT B', CHLOROPLASTIC"/>
    <property type="match status" value="1"/>
</dbReference>
<evidence type="ECO:0000256" key="12">
    <source>
        <dbReference type="ARBA" id="ARBA00037847"/>
    </source>
</evidence>
<dbReference type="InterPro" id="IPR002146">
    <property type="entry name" value="ATP_synth_b/b'su_bac/chlpt"/>
</dbReference>
<comment type="caution">
    <text evidence="16">The sequence shown here is derived from an EMBL/GenBank/DDBJ whole genome shotgun (WGS) entry which is preliminary data.</text>
</comment>
<keyword evidence="6 13" id="KW-1133">Transmembrane helix</keyword>
<dbReference type="GO" id="GO:0045259">
    <property type="term" value="C:proton-transporting ATP synthase complex"/>
    <property type="evidence" value="ECO:0007669"/>
    <property type="project" value="UniProtKB-KW"/>
</dbReference>
<evidence type="ECO:0000256" key="13">
    <source>
        <dbReference type="HAMAP-Rule" id="MF_01398"/>
    </source>
</evidence>
<evidence type="ECO:0000256" key="3">
    <source>
        <dbReference type="ARBA" id="ARBA00022547"/>
    </source>
</evidence>
<gene>
    <name evidence="13" type="primary">atpF</name>
    <name evidence="16" type="ORF">GRI47_07030</name>
</gene>
<comment type="subcellular location">
    <subcellularLocation>
        <location evidence="13">Cell membrane</location>
        <topology evidence="13">Single-pass membrane protein</topology>
    </subcellularLocation>
    <subcellularLocation>
        <location evidence="12">Endomembrane system</location>
        <topology evidence="12">Single-pass membrane protein</topology>
    </subcellularLocation>
</comment>
<keyword evidence="2 13" id="KW-0813">Transport</keyword>
<evidence type="ECO:0000256" key="1">
    <source>
        <dbReference type="ARBA" id="ARBA00005513"/>
    </source>
</evidence>
<dbReference type="OrthoDB" id="9805716at2"/>
<evidence type="ECO:0000256" key="8">
    <source>
        <dbReference type="ARBA" id="ARBA00023136"/>
    </source>
</evidence>
<evidence type="ECO:0000256" key="10">
    <source>
        <dbReference type="ARBA" id="ARBA00025198"/>
    </source>
</evidence>
<accession>A0A844Y8H7</accession>
<comment type="function">
    <text evidence="11">Component of the F(0) channel, it forms part of the peripheral stalk, linking F(1) to F(0). The b'-subunit is a diverged and duplicated form of b found in plants and photosynthetic bacteria.</text>
</comment>
<dbReference type="GO" id="GO:0012505">
    <property type="term" value="C:endomembrane system"/>
    <property type="evidence" value="ECO:0007669"/>
    <property type="project" value="UniProtKB-SubCell"/>
</dbReference>
<keyword evidence="13" id="KW-1003">Cell membrane</keyword>
<dbReference type="GO" id="GO:0046961">
    <property type="term" value="F:proton-transporting ATPase activity, rotational mechanism"/>
    <property type="evidence" value="ECO:0007669"/>
    <property type="project" value="TreeGrafter"/>
</dbReference>
<keyword evidence="17" id="KW-1185">Reference proteome</keyword>
<reference evidence="16 17" key="1">
    <citation type="submission" date="2019-12" db="EMBL/GenBank/DDBJ databases">
        <title>Genomic-based taxomic classification of the family Erythrobacteraceae.</title>
        <authorList>
            <person name="Xu L."/>
        </authorList>
    </citation>
    <scope>NUCLEOTIDE SEQUENCE [LARGE SCALE GENOMIC DNA]</scope>
    <source>
        <strain evidence="16 17">JCM 17468</strain>
    </source>
</reference>
<keyword evidence="8 13" id="KW-0472">Membrane</keyword>
<evidence type="ECO:0000256" key="6">
    <source>
        <dbReference type="ARBA" id="ARBA00022989"/>
    </source>
</evidence>
<dbReference type="GO" id="GO:0046933">
    <property type="term" value="F:proton-transporting ATP synthase activity, rotational mechanism"/>
    <property type="evidence" value="ECO:0007669"/>
    <property type="project" value="UniProtKB-UniRule"/>
</dbReference>
<evidence type="ECO:0000256" key="9">
    <source>
        <dbReference type="ARBA" id="ARBA00023310"/>
    </source>
</evidence>
<evidence type="ECO:0000256" key="15">
    <source>
        <dbReference type="SAM" id="Coils"/>
    </source>
</evidence>
<comment type="function">
    <text evidence="10 13">F(1)F(0) ATP synthase produces ATP from ADP in the presence of a proton or sodium gradient. F-type ATPases consist of two structural domains, F(1) containing the extramembraneous catalytic core and F(0) containing the membrane proton channel, linked together by a central stalk and a peripheral stalk. During catalysis, ATP synthesis in the catalytic domain of F(1) is coupled via a rotary mechanism of the central stalk subunits to proton translocation.</text>
</comment>
<dbReference type="InterPro" id="IPR050059">
    <property type="entry name" value="ATP_synthase_B_chain"/>
</dbReference>
<dbReference type="HAMAP" id="MF_01398">
    <property type="entry name" value="ATP_synth_b_bprime"/>
    <property type="match status" value="1"/>
</dbReference>
<sequence length="164" mass="17994">MPQIAQLAETWSSQIFWLLVFFGITFFFIGRLMVPRVMETVALRDKQIGDDLAAAQSARDAADEREEAWRTRENENRAAAQALIAKAKSDAALSNEKKLAEAQGRLDARLAEAEQRIAASREEAMGEIETVAAEAAQDIVQRLAGIKVTKPAANKAVKEAMIHG</sequence>
<organism evidence="16 17">
    <name type="scientific">Qipengyuania pelagi</name>
    <dbReference type="NCBI Taxonomy" id="994320"/>
    <lineage>
        <taxon>Bacteria</taxon>
        <taxon>Pseudomonadati</taxon>
        <taxon>Pseudomonadota</taxon>
        <taxon>Alphaproteobacteria</taxon>
        <taxon>Sphingomonadales</taxon>
        <taxon>Erythrobacteraceae</taxon>
        <taxon>Qipengyuania</taxon>
    </lineage>
</organism>
<evidence type="ECO:0000256" key="14">
    <source>
        <dbReference type="RuleBase" id="RU003848"/>
    </source>
</evidence>
<feature type="coiled-coil region" evidence="15">
    <location>
        <begin position="103"/>
        <end position="130"/>
    </location>
</feature>
<evidence type="ECO:0000313" key="17">
    <source>
        <dbReference type="Proteomes" id="UP000430272"/>
    </source>
</evidence>
<evidence type="ECO:0000256" key="11">
    <source>
        <dbReference type="ARBA" id="ARBA00025614"/>
    </source>
</evidence>
<keyword evidence="5 13" id="KW-0375">Hydrogen ion transport</keyword>
<protein>
    <recommendedName>
        <fullName evidence="13">ATP synthase subunit b</fullName>
    </recommendedName>
    <alternativeName>
        <fullName evidence="13">ATP synthase F(0) sector subunit b</fullName>
    </alternativeName>
    <alternativeName>
        <fullName evidence="13">ATPase subunit I</fullName>
    </alternativeName>
    <alternativeName>
        <fullName evidence="13">F-type ATPase subunit b</fullName>
        <shortName evidence="13">F-ATPase subunit b</shortName>
    </alternativeName>
</protein>
<evidence type="ECO:0000256" key="4">
    <source>
        <dbReference type="ARBA" id="ARBA00022692"/>
    </source>
</evidence>
<name>A0A844Y8H7_9SPHN</name>